<dbReference type="GeneID" id="97611090"/>
<evidence type="ECO:0000256" key="18">
    <source>
        <dbReference type="PROSITE-ProRule" id="PRU00703"/>
    </source>
</evidence>
<comment type="subcellular location">
    <subcellularLocation>
        <location evidence="1 15">Cell membrane</location>
        <topology evidence="1 15">Multi-pass membrane protein</topology>
    </subcellularLocation>
</comment>
<feature type="transmembrane region" description="Helical" evidence="15">
    <location>
        <begin position="60"/>
        <end position="79"/>
    </location>
</feature>
<protein>
    <recommendedName>
        <fullName evidence="15">Zinc metalloprotease</fullName>
    </recommendedName>
</protein>
<keyword evidence="3 15" id="KW-1003">Cell membrane</keyword>
<keyword evidence="12 18" id="KW-0129">CBS domain</keyword>
<evidence type="ECO:0000256" key="17">
    <source>
        <dbReference type="PIRSR" id="PIRSR006404-2"/>
    </source>
</evidence>
<dbReference type="GO" id="GO:0005886">
    <property type="term" value="C:plasma membrane"/>
    <property type="evidence" value="ECO:0007669"/>
    <property type="project" value="UniProtKB-SubCell"/>
</dbReference>
<evidence type="ECO:0000256" key="7">
    <source>
        <dbReference type="ARBA" id="ARBA00022737"/>
    </source>
</evidence>
<feature type="domain" description="CBS" evidence="19">
    <location>
        <begin position="323"/>
        <end position="377"/>
    </location>
</feature>
<feature type="transmembrane region" description="Helical" evidence="15">
    <location>
        <begin position="155"/>
        <end position="177"/>
    </location>
</feature>
<evidence type="ECO:0000256" key="1">
    <source>
        <dbReference type="ARBA" id="ARBA00004651"/>
    </source>
</evidence>
<dbReference type="Pfam" id="PF02163">
    <property type="entry name" value="Peptidase_M50"/>
    <property type="match status" value="1"/>
</dbReference>
<dbReference type="InterPro" id="IPR000644">
    <property type="entry name" value="CBS_dom"/>
</dbReference>
<evidence type="ECO:0000256" key="12">
    <source>
        <dbReference type="ARBA" id="ARBA00023122"/>
    </source>
</evidence>
<name>A0A2V2NF58_9EURY</name>
<dbReference type="AlphaFoldDB" id="A0A2V2NF58"/>
<proteinExistence type="inferred from homology"/>
<keyword evidence="5 15" id="KW-0812">Transmembrane</keyword>
<dbReference type="RefSeq" id="WP_109940459.1">
    <property type="nucleotide sequence ID" value="NZ_CP176366.1"/>
</dbReference>
<evidence type="ECO:0000256" key="5">
    <source>
        <dbReference type="ARBA" id="ARBA00022692"/>
    </source>
</evidence>
<dbReference type="Pfam" id="PF00571">
    <property type="entry name" value="CBS"/>
    <property type="match status" value="2"/>
</dbReference>
<keyword evidence="6 15" id="KW-0479">Metal-binding</keyword>
<keyword evidence="10 15" id="KW-1133">Transmembrane helix</keyword>
<evidence type="ECO:0000256" key="6">
    <source>
        <dbReference type="ARBA" id="ARBA00022723"/>
    </source>
</evidence>
<evidence type="ECO:0000256" key="13">
    <source>
        <dbReference type="ARBA" id="ARBA00023136"/>
    </source>
</evidence>
<accession>A0A2V2NF58</accession>
<evidence type="ECO:0000256" key="11">
    <source>
        <dbReference type="ARBA" id="ARBA00023049"/>
    </source>
</evidence>
<evidence type="ECO:0000256" key="14">
    <source>
        <dbReference type="ARBA" id="ARBA00023167"/>
    </source>
</evidence>
<dbReference type="OrthoDB" id="12044at2157"/>
<dbReference type="CDD" id="cd04801">
    <property type="entry name" value="CBS_pair_peptidase_M50"/>
    <property type="match status" value="1"/>
</dbReference>
<evidence type="ECO:0000313" key="20">
    <source>
        <dbReference type="EMBL" id="PWR75028.1"/>
    </source>
</evidence>
<evidence type="ECO:0000256" key="10">
    <source>
        <dbReference type="ARBA" id="ARBA00022989"/>
    </source>
</evidence>
<reference evidence="20 21" key="1">
    <citation type="submission" date="2018-05" db="EMBL/GenBank/DDBJ databases">
        <title>Draft genome of Methanospirillum stamsii Pt1.</title>
        <authorList>
            <person name="Dueholm M.S."/>
            <person name="Nielsen P.H."/>
            <person name="Bakmann L.F."/>
            <person name="Otzen D.E."/>
        </authorList>
    </citation>
    <scope>NUCLEOTIDE SEQUENCE [LARGE SCALE GENOMIC DNA]</scope>
    <source>
        <strain evidence="20 21">Pt1</strain>
    </source>
</reference>
<dbReference type="PIRSF" id="PIRSF006404">
    <property type="entry name" value="UCP006404_Pept_M50_CBS"/>
    <property type="match status" value="1"/>
</dbReference>
<feature type="domain" description="CBS" evidence="19">
    <location>
        <begin position="261"/>
        <end position="317"/>
    </location>
</feature>
<keyword evidence="13 15" id="KW-0472">Membrane</keyword>
<keyword evidence="14" id="KW-0486">Methionine biosynthesis</keyword>
<keyword evidence="11 15" id="KW-0482">Metalloprotease</keyword>
<evidence type="ECO:0000256" key="16">
    <source>
        <dbReference type="PIRSR" id="PIRSR006404-1"/>
    </source>
</evidence>
<dbReference type="GO" id="GO:0009086">
    <property type="term" value="P:methionine biosynthetic process"/>
    <property type="evidence" value="ECO:0007669"/>
    <property type="project" value="UniProtKB-KW"/>
</dbReference>
<dbReference type="PANTHER" id="PTHR39188:SF3">
    <property type="entry name" value="STAGE IV SPORULATION PROTEIN FB"/>
    <property type="match status" value="1"/>
</dbReference>
<evidence type="ECO:0000256" key="8">
    <source>
        <dbReference type="ARBA" id="ARBA00022801"/>
    </source>
</evidence>
<dbReference type="GO" id="GO:0006508">
    <property type="term" value="P:proteolysis"/>
    <property type="evidence" value="ECO:0007669"/>
    <property type="project" value="UniProtKB-KW"/>
</dbReference>
<evidence type="ECO:0000256" key="2">
    <source>
        <dbReference type="ARBA" id="ARBA00007931"/>
    </source>
</evidence>
<keyword evidence="8 15" id="KW-0378">Hydrolase</keyword>
<sequence length="377" mass="41355">MDGSFKLGRLFGIPVLIHFTFLLIIPLFAWIIGSEITFYTEIVSNTFRISIDETIITAGFFPYILGVIIALGLFIGVYIHELAHSLIAIRAGIRIDSITLLFFGGVASIEEQEPEPGTEFVMALAGPLTSLAIGIICSLLMYLTSFVLTNGPQAGVLVFIFGYLAILNFLLFAFNLLPAFPMDGGRVLRAYLASRMPLHQATSIASTIGKGFAVAFGLIGLLLFSPILILIAFFIYIGAGQESAVTRYNFLLKDVTAGDVMSKPVMDLPPQMPLSEVLNLMYQTKHLGFPVTDRGILSGIITLTDLARTPVLDRDAMQVRDVMTRDVVTLPPHAPIMDALRIMTRQDIGRIPIVEDEKIVGIITKSDIFTVIELREL</sequence>
<dbReference type="SUPFAM" id="SSF54631">
    <property type="entry name" value="CBS-domain pair"/>
    <property type="match status" value="1"/>
</dbReference>
<dbReference type="InterPro" id="IPR016483">
    <property type="entry name" value="UCP006404_Pept_M50_CBS"/>
</dbReference>
<keyword evidence="4 15" id="KW-0645">Protease</keyword>
<evidence type="ECO:0000256" key="3">
    <source>
        <dbReference type="ARBA" id="ARBA00022475"/>
    </source>
</evidence>
<evidence type="ECO:0000259" key="19">
    <source>
        <dbReference type="PROSITE" id="PS51371"/>
    </source>
</evidence>
<dbReference type="GO" id="GO:0008237">
    <property type="term" value="F:metallopeptidase activity"/>
    <property type="evidence" value="ECO:0007669"/>
    <property type="project" value="UniProtKB-UniRule"/>
</dbReference>
<feature type="binding site" evidence="17">
    <location>
        <position position="84"/>
    </location>
    <ligand>
        <name>Zn(2+)</name>
        <dbReference type="ChEBI" id="CHEBI:29105"/>
        <note>catalytic</note>
    </ligand>
</feature>
<feature type="binding site" evidence="17">
    <location>
        <position position="80"/>
    </location>
    <ligand>
        <name>Zn(2+)</name>
        <dbReference type="ChEBI" id="CHEBI:29105"/>
        <note>catalytic</note>
    </ligand>
</feature>
<dbReference type="PANTHER" id="PTHR39188">
    <property type="entry name" value="MEMBRANE-ASSOCIATED ZINC METALLOPROTEASE M50B"/>
    <property type="match status" value="1"/>
</dbReference>
<comment type="similarity">
    <text evidence="2 15">Belongs to the peptidase M50B family.</text>
</comment>
<dbReference type="Proteomes" id="UP000245934">
    <property type="component" value="Unassembled WGS sequence"/>
</dbReference>
<feature type="transmembrane region" description="Helical" evidence="15">
    <location>
        <begin position="212"/>
        <end position="237"/>
    </location>
</feature>
<keyword evidence="7" id="KW-0677">Repeat</keyword>
<dbReference type="GO" id="GO:0046872">
    <property type="term" value="F:metal ion binding"/>
    <property type="evidence" value="ECO:0007669"/>
    <property type="project" value="UniProtKB-UniRule"/>
</dbReference>
<organism evidence="20 21">
    <name type="scientific">Methanospirillum stamsii</name>
    <dbReference type="NCBI Taxonomy" id="1277351"/>
    <lineage>
        <taxon>Archaea</taxon>
        <taxon>Methanobacteriati</taxon>
        <taxon>Methanobacteriota</taxon>
        <taxon>Stenosarchaea group</taxon>
        <taxon>Methanomicrobia</taxon>
        <taxon>Methanomicrobiales</taxon>
        <taxon>Methanospirillaceae</taxon>
        <taxon>Methanospirillum</taxon>
    </lineage>
</organism>
<keyword evidence="14" id="KW-0028">Amino-acid biosynthesis</keyword>
<dbReference type="InterPro" id="IPR046342">
    <property type="entry name" value="CBS_dom_sf"/>
</dbReference>
<feature type="binding site" evidence="17">
    <location>
        <position position="183"/>
    </location>
    <ligand>
        <name>Zn(2+)</name>
        <dbReference type="ChEBI" id="CHEBI:29105"/>
        <note>catalytic</note>
    </ligand>
</feature>
<evidence type="ECO:0000256" key="15">
    <source>
        <dbReference type="PIRNR" id="PIRNR006404"/>
    </source>
</evidence>
<evidence type="ECO:0000313" key="21">
    <source>
        <dbReference type="Proteomes" id="UP000245934"/>
    </source>
</evidence>
<dbReference type="SMART" id="SM00116">
    <property type="entry name" value="CBS"/>
    <property type="match status" value="2"/>
</dbReference>
<dbReference type="InterPro" id="IPR008915">
    <property type="entry name" value="Peptidase_M50"/>
</dbReference>
<comment type="cofactor">
    <cofactor evidence="15 17">
        <name>Zn(2+)</name>
        <dbReference type="ChEBI" id="CHEBI:29105"/>
    </cofactor>
    <text evidence="15 17">Binds 1 zinc ion per subunit.</text>
</comment>
<feature type="active site" evidence="16">
    <location>
        <position position="81"/>
    </location>
</feature>
<evidence type="ECO:0000256" key="4">
    <source>
        <dbReference type="ARBA" id="ARBA00022670"/>
    </source>
</evidence>
<comment type="caution">
    <text evidence="20">The sequence shown here is derived from an EMBL/GenBank/DDBJ whole genome shotgun (WGS) entry which is preliminary data.</text>
</comment>
<dbReference type="PROSITE" id="PS51371">
    <property type="entry name" value="CBS"/>
    <property type="match status" value="2"/>
</dbReference>
<feature type="transmembrane region" description="Helical" evidence="15">
    <location>
        <begin position="12"/>
        <end position="32"/>
    </location>
</feature>
<gene>
    <name evidence="20" type="ORF">DLD82_07345</name>
</gene>
<dbReference type="Gene3D" id="3.10.580.10">
    <property type="entry name" value="CBS-domain"/>
    <property type="match status" value="2"/>
</dbReference>
<evidence type="ECO:0000256" key="9">
    <source>
        <dbReference type="ARBA" id="ARBA00022833"/>
    </source>
</evidence>
<keyword evidence="9 15" id="KW-0862">Zinc</keyword>
<keyword evidence="21" id="KW-1185">Reference proteome</keyword>
<dbReference type="EMBL" id="QGMZ01000014">
    <property type="protein sequence ID" value="PWR75028.1"/>
    <property type="molecule type" value="Genomic_DNA"/>
</dbReference>
<feature type="transmembrane region" description="Helical" evidence="15">
    <location>
        <begin position="121"/>
        <end position="143"/>
    </location>
</feature>
<dbReference type="CDD" id="cd06164">
    <property type="entry name" value="S2P-M50_SpoIVFB_CBS"/>
    <property type="match status" value="1"/>
</dbReference>